<feature type="chain" id="PRO_5002531049" evidence="2">
    <location>
        <begin position="21"/>
        <end position="129"/>
    </location>
</feature>
<evidence type="ECO:0000256" key="1">
    <source>
        <dbReference type="SAM" id="MobiDB-lite"/>
    </source>
</evidence>
<sequence>MKNKLIVLGTLAVALLGVIAFTTKEADAYRGDYTQVGPNHTEEREAQMEEIFESKDYDAWVALMTEGGRNPGVLDKIDSQEDFNSFVEAHELALEGKTEEANAIREDLGLGQGQRMGNGHGMRYGSGSR</sequence>
<feature type="signal peptide" evidence="2">
    <location>
        <begin position="1"/>
        <end position="20"/>
    </location>
</feature>
<dbReference type="AlphaFoldDB" id="A0A0G0AC72"/>
<protein>
    <submittedName>
        <fullName evidence="3">Uncharacterized protein</fullName>
    </submittedName>
</protein>
<feature type="region of interest" description="Disordered" evidence="1">
    <location>
        <begin position="107"/>
        <end position="129"/>
    </location>
</feature>
<gene>
    <name evidence="3" type="ORF">UR47_C0017G0010</name>
</gene>
<accession>A0A0G0AC72</accession>
<name>A0A0G0AC72_9BACT</name>
<organism evidence="3 4">
    <name type="scientific">candidate division WS6 bacterium GW2011_GWB1_33_6</name>
    <dbReference type="NCBI Taxonomy" id="1619088"/>
    <lineage>
        <taxon>Bacteria</taxon>
        <taxon>Candidatus Dojkabacteria</taxon>
    </lineage>
</organism>
<evidence type="ECO:0000256" key="2">
    <source>
        <dbReference type="SAM" id="SignalP"/>
    </source>
</evidence>
<dbReference type="EMBL" id="LBPI01000017">
    <property type="protein sequence ID" value="KKP54464.1"/>
    <property type="molecule type" value="Genomic_DNA"/>
</dbReference>
<keyword evidence="2" id="KW-0732">Signal</keyword>
<dbReference type="Proteomes" id="UP000034488">
    <property type="component" value="Unassembled WGS sequence"/>
</dbReference>
<evidence type="ECO:0000313" key="3">
    <source>
        <dbReference type="EMBL" id="KKP54464.1"/>
    </source>
</evidence>
<proteinExistence type="predicted"/>
<reference evidence="3 4" key="1">
    <citation type="journal article" date="2015" name="Nature">
        <title>rRNA introns, odd ribosomes, and small enigmatic genomes across a large radiation of phyla.</title>
        <authorList>
            <person name="Brown C.T."/>
            <person name="Hug L.A."/>
            <person name="Thomas B.C."/>
            <person name="Sharon I."/>
            <person name="Castelle C.J."/>
            <person name="Singh A."/>
            <person name="Wilkins M.J."/>
            <person name="Williams K.H."/>
            <person name="Banfield J.F."/>
        </authorList>
    </citation>
    <scope>NUCLEOTIDE SEQUENCE [LARGE SCALE GENOMIC DNA]</scope>
</reference>
<comment type="caution">
    <text evidence="3">The sequence shown here is derived from an EMBL/GenBank/DDBJ whole genome shotgun (WGS) entry which is preliminary data.</text>
</comment>
<feature type="compositionally biased region" description="Gly residues" evidence="1">
    <location>
        <begin position="110"/>
        <end position="129"/>
    </location>
</feature>
<evidence type="ECO:0000313" key="4">
    <source>
        <dbReference type="Proteomes" id="UP000034488"/>
    </source>
</evidence>